<feature type="chain" id="PRO_5043664089" description="Ig-like domain-containing protein" evidence="9">
    <location>
        <begin position="31"/>
        <end position="204"/>
    </location>
</feature>
<dbReference type="GO" id="GO:0016020">
    <property type="term" value="C:membrane"/>
    <property type="evidence" value="ECO:0007669"/>
    <property type="project" value="UniProtKB-SubCell"/>
</dbReference>
<keyword evidence="5" id="KW-0472">Membrane</keyword>
<feature type="domain" description="Ig-like" evidence="10">
    <location>
        <begin position="34"/>
        <end position="120"/>
    </location>
</feature>
<dbReference type="PANTHER" id="PTHR46841">
    <property type="entry name" value="OX-2 MEMBRANE GLYCOPROTEIN"/>
    <property type="match status" value="1"/>
</dbReference>
<dbReference type="GO" id="GO:0150079">
    <property type="term" value="P:negative regulation of neuroinflammatory response"/>
    <property type="evidence" value="ECO:0007669"/>
    <property type="project" value="TreeGrafter"/>
</dbReference>
<evidence type="ECO:0000256" key="2">
    <source>
        <dbReference type="ARBA" id="ARBA00022692"/>
    </source>
</evidence>
<feature type="non-terminal residue" evidence="11">
    <location>
        <position position="204"/>
    </location>
</feature>
<keyword evidence="2" id="KW-0812">Transmembrane</keyword>
<dbReference type="Proteomes" id="UP000824782">
    <property type="component" value="Unassembled WGS sequence"/>
</dbReference>
<dbReference type="InterPro" id="IPR036179">
    <property type="entry name" value="Ig-like_dom_sf"/>
</dbReference>
<accession>A0AAV6Z6U5</accession>
<evidence type="ECO:0000256" key="4">
    <source>
        <dbReference type="ARBA" id="ARBA00022989"/>
    </source>
</evidence>
<name>A0AAV6Z6U5_ENGPU</name>
<dbReference type="PROSITE" id="PS50835">
    <property type="entry name" value="IG_LIKE"/>
    <property type="match status" value="1"/>
</dbReference>
<evidence type="ECO:0000256" key="7">
    <source>
        <dbReference type="ARBA" id="ARBA00023180"/>
    </source>
</evidence>
<dbReference type="InterPro" id="IPR047164">
    <property type="entry name" value="OX2G-like"/>
</dbReference>
<evidence type="ECO:0000256" key="6">
    <source>
        <dbReference type="ARBA" id="ARBA00023157"/>
    </source>
</evidence>
<organism evidence="11 12">
    <name type="scientific">Engystomops pustulosus</name>
    <name type="common">Tungara frog</name>
    <name type="synonym">Physalaemus pustulosus</name>
    <dbReference type="NCBI Taxonomy" id="76066"/>
    <lineage>
        <taxon>Eukaryota</taxon>
        <taxon>Metazoa</taxon>
        <taxon>Chordata</taxon>
        <taxon>Craniata</taxon>
        <taxon>Vertebrata</taxon>
        <taxon>Euteleostomi</taxon>
        <taxon>Amphibia</taxon>
        <taxon>Batrachia</taxon>
        <taxon>Anura</taxon>
        <taxon>Neobatrachia</taxon>
        <taxon>Hyloidea</taxon>
        <taxon>Leptodactylidae</taxon>
        <taxon>Leiuperinae</taxon>
        <taxon>Engystomops</taxon>
    </lineage>
</organism>
<evidence type="ECO:0000256" key="1">
    <source>
        <dbReference type="ARBA" id="ARBA00004167"/>
    </source>
</evidence>
<dbReference type="Gene3D" id="2.60.40.10">
    <property type="entry name" value="Immunoglobulins"/>
    <property type="match status" value="1"/>
</dbReference>
<keyword evidence="3 9" id="KW-0732">Signal</keyword>
<evidence type="ECO:0000313" key="12">
    <source>
        <dbReference type="Proteomes" id="UP000824782"/>
    </source>
</evidence>
<dbReference type="GO" id="GO:0034113">
    <property type="term" value="P:heterotypic cell-cell adhesion"/>
    <property type="evidence" value="ECO:0007669"/>
    <property type="project" value="TreeGrafter"/>
</dbReference>
<evidence type="ECO:0000256" key="3">
    <source>
        <dbReference type="ARBA" id="ARBA00022729"/>
    </source>
</evidence>
<proteinExistence type="predicted"/>
<evidence type="ECO:0000313" key="11">
    <source>
        <dbReference type="EMBL" id="KAG8543895.1"/>
    </source>
</evidence>
<dbReference type="PANTHER" id="PTHR46841:SF7">
    <property type="entry name" value="IG-LIKE DOMAIN-CONTAINING PROTEIN"/>
    <property type="match status" value="1"/>
</dbReference>
<keyword evidence="4" id="KW-1133">Transmembrane helix</keyword>
<dbReference type="EMBL" id="WNYA01002739">
    <property type="protein sequence ID" value="KAG8543895.1"/>
    <property type="molecule type" value="Genomic_DNA"/>
</dbReference>
<keyword evidence="7" id="KW-0325">Glycoprotein</keyword>
<evidence type="ECO:0000256" key="8">
    <source>
        <dbReference type="ARBA" id="ARBA00023319"/>
    </source>
</evidence>
<dbReference type="InterPro" id="IPR007110">
    <property type="entry name" value="Ig-like_dom"/>
</dbReference>
<evidence type="ECO:0000256" key="5">
    <source>
        <dbReference type="ARBA" id="ARBA00023136"/>
    </source>
</evidence>
<reference evidence="11" key="1">
    <citation type="thesis" date="2020" institute="ProQuest LLC" country="789 East Eisenhower Parkway, Ann Arbor, MI, USA">
        <title>Comparative Genomics and Chromosome Evolution.</title>
        <authorList>
            <person name="Mudd A.B."/>
        </authorList>
    </citation>
    <scope>NUCLEOTIDE SEQUENCE</scope>
    <source>
        <strain evidence="11">237g6f4</strain>
        <tissue evidence="11">Blood</tissue>
    </source>
</reference>
<dbReference type="SUPFAM" id="SSF48726">
    <property type="entry name" value="Immunoglobulin"/>
    <property type="match status" value="1"/>
</dbReference>
<dbReference type="GO" id="GO:0030424">
    <property type="term" value="C:axon"/>
    <property type="evidence" value="ECO:0007669"/>
    <property type="project" value="TreeGrafter"/>
</dbReference>
<dbReference type="GO" id="GO:0098632">
    <property type="term" value="F:cell-cell adhesion mediator activity"/>
    <property type="evidence" value="ECO:0007669"/>
    <property type="project" value="InterPro"/>
</dbReference>
<dbReference type="AlphaFoldDB" id="A0AAV6Z6U5"/>
<dbReference type="GO" id="GO:0043025">
    <property type="term" value="C:neuronal cell body"/>
    <property type="evidence" value="ECO:0007669"/>
    <property type="project" value="TreeGrafter"/>
</dbReference>
<comment type="caution">
    <text evidence="11">The sequence shown here is derived from an EMBL/GenBank/DDBJ whole genome shotgun (WGS) entry which is preliminary data.</text>
</comment>
<keyword evidence="12" id="KW-1185">Reference proteome</keyword>
<dbReference type="InterPro" id="IPR013783">
    <property type="entry name" value="Ig-like_fold"/>
</dbReference>
<sequence>MQQQQQQRRPGHMSALTVTILVSVISCVTPGSDPPVNCTVTRAGGRADLTCRISSLLDVVQVTWQRRTGDSYQTLVTRSRRFGVKISKSYENRISAPQTKNLGTSTIVLSELENEDDACFMVIFNIYPNGALKGDVCLPKPLGVREVVCKSPSDLRIIVDPPEIKTQQSELDGVFIQKVRWLNDPLSPMCSFQLQEKATDGRIL</sequence>
<feature type="signal peptide" evidence="9">
    <location>
        <begin position="1"/>
        <end position="30"/>
    </location>
</feature>
<protein>
    <recommendedName>
        <fullName evidence="10">Ig-like domain-containing protein</fullName>
    </recommendedName>
</protein>
<keyword evidence="8" id="KW-0393">Immunoglobulin domain</keyword>
<keyword evidence="6" id="KW-1015">Disulfide bond</keyword>
<comment type="subcellular location">
    <subcellularLocation>
        <location evidence="1">Membrane</location>
        <topology evidence="1">Single-pass membrane protein</topology>
    </subcellularLocation>
</comment>
<dbReference type="GO" id="GO:0009986">
    <property type="term" value="C:cell surface"/>
    <property type="evidence" value="ECO:0007669"/>
    <property type="project" value="TreeGrafter"/>
</dbReference>
<evidence type="ECO:0000259" key="10">
    <source>
        <dbReference type="PROSITE" id="PS50835"/>
    </source>
</evidence>
<evidence type="ECO:0000256" key="9">
    <source>
        <dbReference type="SAM" id="SignalP"/>
    </source>
</evidence>
<gene>
    <name evidence="11" type="ORF">GDO81_023438</name>
</gene>